<evidence type="ECO:0000256" key="1">
    <source>
        <dbReference type="PROSITE-ProRule" id="PRU00339"/>
    </source>
</evidence>
<dbReference type="AlphaFoldDB" id="A0AA37TA99"/>
<organism evidence="2 3">
    <name type="scientific">Marinibactrum halimedae</name>
    <dbReference type="NCBI Taxonomy" id="1444977"/>
    <lineage>
        <taxon>Bacteria</taxon>
        <taxon>Pseudomonadati</taxon>
        <taxon>Pseudomonadota</taxon>
        <taxon>Gammaproteobacteria</taxon>
        <taxon>Cellvibrionales</taxon>
        <taxon>Cellvibrionaceae</taxon>
        <taxon>Marinibactrum</taxon>
    </lineage>
</organism>
<protein>
    <recommendedName>
        <fullName evidence="4">Tetratricopeptide repeat protein</fullName>
    </recommendedName>
</protein>
<comment type="caution">
    <text evidence="2">The sequence shown here is derived from an EMBL/GenBank/DDBJ whole genome shotgun (WGS) entry which is preliminary data.</text>
</comment>
<dbReference type="EMBL" id="BSPD01000085">
    <property type="protein sequence ID" value="GLS27677.1"/>
    <property type="molecule type" value="Genomic_DNA"/>
</dbReference>
<keyword evidence="1" id="KW-0802">TPR repeat</keyword>
<dbReference type="Proteomes" id="UP001156870">
    <property type="component" value="Unassembled WGS sequence"/>
</dbReference>
<evidence type="ECO:0000313" key="3">
    <source>
        <dbReference type="Proteomes" id="UP001156870"/>
    </source>
</evidence>
<name>A0AA37TA99_9GAMM</name>
<feature type="repeat" description="TPR" evidence="1">
    <location>
        <begin position="83"/>
        <end position="116"/>
    </location>
</feature>
<dbReference type="Gene3D" id="3.30.1150.10">
    <property type="match status" value="1"/>
</dbReference>
<dbReference type="Gene3D" id="1.25.40.10">
    <property type="entry name" value="Tetratricopeptide repeat domain"/>
    <property type="match status" value="1"/>
</dbReference>
<dbReference type="RefSeq" id="WP_232592601.1">
    <property type="nucleotide sequence ID" value="NZ_BSPD01000085.1"/>
</dbReference>
<reference evidence="2 3" key="1">
    <citation type="journal article" date="2014" name="Int. J. Syst. Evol. Microbiol.">
        <title>Complete genome sequence of Corynebacterium casei LMG S-19264T (=DSM 44701T), isolated from a smear-ripened cheese.</title>
        <authorList>
            <consortium name="US DOE Joint Genome Institute (JGI-PGF)"/>
            <person name="Walter F."/>
            <person name="Albersmeier A."/>
            <person name="Kalinowski J."/>
            <person name="Ruckert C."/>
        </authorList>
    </citation>
    <scope>NUCLEOTIDE SEQUENCE [LARGE SCALE GENOMIC DNA]</scope>
    <source>
        <strain evidence="2 3">NBRC 110095</strain>
    </source>
</reference>
<dbReference type="InterPro" id="IPR011990">
    <property type="entry name" value="TPR-like_helical_dom_sf"/>
</dbReference>
<dbReference type="PROSITE" id="PS50005">
    <property type="entry name" value="TPR"/>
    <property type="match status" value="1"/>
</dbReference>
<proteinExistence type="predicted"/>
<evidence type="ECO:0008006" key="4">
    <source>
        <dbReference type="Google" id="ProtNLM"/>
    </source>
</evidence>
<keyword evidence="3" id="KW-1185">Reference proteome</keyword>
<dbReference type="InterPro" id="IPR019734">
    <property type="entry name" value="TPR_rpt"/>
</dbReference>
<dbReference type="SUPFAM" id="SSF48452">
    <property type="entry name" value="TPR-like"/>
    <property type="match status" value="1"/>
</dbReference>
<sequence>MRTRTKAHLSTQFTAFSLTTLVMLITSLATTPTGASSLSEISPRAIAHPGSTQIPIQGASSVDVLDEIARIESEQGAYSADLSEHLVSLGSSYQENGDHEAAVEAFKRAIHVERIHGGLYNLNQIAVLERMIESHVAVGDWKAASDRYEHFYWLHQRNYGDGDPRMLPVIEKLSHWHLNAYSLDSSSVSNHLVSAHNLYRMAVNIIDENYGSHDIRMINPLKGLAVSNYYLATLSQEQNRMAPISTSAQAEAEKKARLDQYILNAYYNGKAALTRMVEIYDQQEDAPIEEKIKARVQLGDWFMMFDRPHSAFAEYKTAYSNITEHKLSSPFSQSLFKEPRALPDMPVVKTQMPDNNEPHEYVLVQFDVSARGQARRVEILEAHPQKNVGLKTRVRKSLRSTRFRPQLIEGEAVETKHIVHRYIYPVKKS</sequence>
<gene>
    <name evidence="2" type="ORF">GCM10007877_33960</name>
</gene>
<accession>A0AA37TA99</accession>
<evidence type="ECO:0000313" key="2">
    <source>
        <dbReference type="EMBL" id="GLS27677.1"/>
    </source>
</evidence>